<proteinExistence type="predicted"/>
<organism evidence="1 2">
    <name type="scientific">Caerostris darwini</name>
    <dbReference type="NCBI Taxonomy" id="1538125"/>
    <lineage>
        <taxon>Eukaryota</taxon>
        <taxon>Metazoa</taxon>
        <taxon>Ecdysozoa</taxon>
        <taxon>Arthropoda</taxon>
        <taxon>Chelicerata</taxon>
        <taxon>Arachnida</taxon>
        <taxon>Araneae</taxon>
        <taxon>Araneomorphae</taxon>
        <taxon>Entelegynae</taxon>
        <taxon>Araneoidea</taxon>
        <taxon>Araneidae</taxon>
        <taxon>Caerostris</taxon>
    </lineage>
</organism>
<protein>
    <submittedName>
        <fullName evidence="1">Uncharacterized protein</fullName>
    </submittedName>
</protein>
<dbReference type="EMBL" id="BPLQ01005749">
    <property type="protein sequence ID" value="GIY16925.1"/>
    <property type="molecule type" value="Genomic_DNA"/>
</dbReference>
<dbReference type="Proteomes" id="UP001054837">
    <property type="component" value="Unassembled WGS sequence"/>
</dbReference>
<dbReference type="AlphaFoldDB" id="A0AAV4R9L9"/>
<keyword evidence="2" id="KW-1185">Reference proteome</keyword>
<comment type="caution">
    <text evidence="1">The sequence shown here is derived from an EMBL/GenBank/DDBJ whole genome shotgun (WGS) entry which is preliminary data.</text>
</comment>
<name>A0AAV4R9L9_9ARAC</name>
<gene>
    <name evidence="1" type="ORF">CDAR_36301</name>
</gene>
<accession>A0AAV4R9L9</accession>
<sequence>MVFSFVSNVFDRIKIVSSCEDFSTPISSRHSFTNLTLQFESLELLIKRQTQTLKKITAQIPNSSLWKKESFRKRFLFNSSLEKILSESGTPFGESFKTTVKTSLPLSEIFKAMDVSGGGNNKESAKKLLENIKPISPQESLSCPPEIFSFAKHPPFTKEEINGVTKQ</sequence>
<evidence type="ECO:0000313" key="1">
    <source>
        <dbReference type="EMBL" id="GIY16925.1"/>
    </source>
</evidence>
<reference evidence="1 2" key="1">
    <citation type="submission" date="2021-06" db="EMBL/GenBank/DDBJ databases">
        <title>Caerostris darwini draft genome.</title>
        <authorList>
            <person name="Kono N."/>
            <person name="Arakawa K."/>
        </authorList>
    </citation>
    <scope>NUCLEOTIDE SEQUENCE [LARGE SCALE GENOMIC DNA]</scope>
</reference>
<evidence type="ECO:0000313" key="2">
    <source>
        <dbReference type="Proteomes" id="UP001054837"/>
    </source>
</evidence>